<dbReference type="AlphaFoldDB" id="A0A9W9PKW8"/>
<dbReference type="EMBL" id="JAPZBO010000010">
    <property type="protein sequence ID" value="KAJ5299007.1"/>
    <property type="molecule type" value="Genomic_DNA"/>
</dbReference>
<organism evidence="2 3">
    <name type="scientific">Penicillium atrosanguineum</name>
    <dbReference type="NCBI Taxonomy" id="1132637"/>
    <lineage>
        <taxon>Eukaryota</taxon>
        <taxon>Fungi</taxon>
        <taxon>Dikarya</taxon>
        <taxon>Ascomycota</taxon>
        <taxon>Pezizomycotina</taxon>
        <taxon>Eurotiomycetes</taxon>
        <taxon>Eurotiomycetidae</taxon>
        <taxon>Eurotiales</taxon>
        <taxon>Aspergillaceae</taxon>
        <taxon>Penicillium</taxon>
    </lineage>
</organism>
<reference evidence="2" key="1">
    <citation type="submission" date="2022-12" db="EMBL/GenBank/DDBJ databases">
        <authorList>
            <person name="Petersen C."/>
        </authorList>
    </citation>
    <scope>NUCLEOTIDE SEQUENCE</scope>
    <source>
        <strain evidence="2">IBT 21472</strain>
    </source>
</reference>
<dbReference type="Proteomes" id="UP001147746">
    <property type="component" value="Unassembled WGS sequence"/>
</dbReference>
<protein>
    <submittedName>
        <fullName evidence="2">Uncharacterized protein</fullName>
    </submittedName>
</protein>
<keyword evidence="1" id="KW-0472">Membrane</keyword>
<proteinExistence type="predicted"/>
<comment type="caution">
    <text evidence="2">The sequence shown here is derived from an EMBL/GenBank/DDBJ whole genome shotgun (WGS) entry which is preliminary data.</text>
</comment>
<reference evidence="2" key="2">
    <citation type="journal article" date="2023" name="IMA Fungus">
        <title>Comparative genomic study of the Penicillium genus elucidates a diverse pangenome and 15 lateral gene transfer events.</title>
        <authorList>
            <person name="Petersen C."/>
            <person name="Sorensen T."/>
            <person name="Nielsen M.R."/>
            <person name="Sondergaard T.E."/>
            <person name="Sorensen J.L."/>
            <person name="Fitzpatrick D.A."/>
            <person name="Frisvad J.C."/>
            <person name="Nielsen K.L."/>
        </authorList>
    </citation>
    <scope>NUCLEOTIDE SEQUENCE</scope>
    <source>
        <strain evidence="2">IBT 21472</strain>
    </source>
</reference>
<sequence>MATSFVLGFAAAAFVLHIIRFLYVSWQQLHKAKSLGCGAVPLYPCKDPLGIGNLRESLAADCENTLPELAMDRVTVISENQSRYVTTFILRNLGRNNDFTIDPQNFQALLAK</sequence>
<evidence type="ECO:0000256" key="1">
    <source>
        <dbReference type="SAM" id="Phobius"/>
    </source>
</evidence>
<accession>A0A9W9PKW8</accession>
<keyword evidence="1" id="KW-1133">Transmembrane helix</keyword>
<evidence type="ECO:0000313" key="2">
    <source>
        <dbReference type="EMBL" id="KAJ5299007.1"/>
    </source>
</evidence>
<feature type="transmembrane region" description="Helical" evidence="1">
    <location>
        <begin position="6"/>
        <end position="23"/>
    </location>
</feature>
<dbReference type="OrthoDB" id="10436958at2759"/>
<keyword evidence="3" id="KW-1185">Reference proteome</keyword>
<name>A0A9W9PKW8_9EURO</name>
<gene>
    <name evidence="2" type="ORF">N7476_010564</name>
</gene>
<keyword evidence="1" id="KW-0812">Transmembrane</keyword>
<evidence type="ECO:0000313" key="3">
    <source>
        <dbReference type="Proteomes" id="UP001147746"/>
    </source>
</evidence>